<sequence>MQPKQTPTGYRIEPARLVECLQYLYHWLPKEQWWHLYGDGRKYGKKHTVMMAISNVNNNQKLNGIKFQSPNEMWPVHIFNYKDSRQNLELKIGDGHGGPDEWIKNSQNIGHQVFLRQIQSSWMPLLIQTLALSQRTSGTFG</sequence>
<dbReference type="Proteomes" id="UP001159427">
    <property type="component" value="Unassembled WGS sequence"/>
</dbReference>
<name>A0ABN8ST78_9CNID</name>
<proteinExistence type="predicted"/>
<evidence type="ECO:0000313" key="1">
    <source>
        <dbReference type="EMBL" id="CAH3194496.1"/>
    </source>
</evidence>
<comment type="caution">
    <text evidence="1">The sequence shown here is derived from an EMBL/GenBank/DDBJ whole genome shotgun (WGS) entry which is preliminary data.</text>
</comment>
<evidence type="ECO:0000313" key="2">
    <source>
        <dbReference type="Proteomes" id="UP001159427"/>
    </source>
</evidence>
<reference evidence="1 2" key="1">
    <citation type="submission" date="2022-05" db="EMBL/GenBank/DDBJ databases">
        <authorList>
            <consortium name="Genoscope - CEA"/>
            <person name="William W."/>
        </authorList>
    </citation>
    <scope>NUCLEOTIDE SEQUENCE [LARGE SCALE GENOMIC DNA]</scope>
</reference>
<accession>A0ABN8ST78</accession>
<dbReference type="EMBL" id="CALNXI010003861">
    <property type="protein sequence ID" value="CAH3194496.1"/>
    <property type="molecule type" value="Genomic_DNA"/>
</dbReference>
<gene>
    <name evidence="1" type="ORF">PEVE_00027957</name>
</gene>
<protein>
    <submittedName>
        <fullName evidence="1">Uncharacterized protein</fullName>
    </submittedName>
</protein>
<keyword evidence="2" id="KW-1185">Reference proteome</keyword>
<organism evidence="1 2">
    <name type="scientific">Porites evermanni</name>
    <dbReference type="NCBI Taxonomy" id="104178"/>
    <lineage>
        <taxon>Eukaryota</taxon>
        <taxon>Metazoa</taxon>
        <taxon>Cnidaria</taxon>
        <taxon>Anthozoa</taxon>
        <taxon>Hexacorallia</taxon>
        <taxon>Scleractinia</taxon>
        <taxon>Fungiina</taxon>
        <taxon>Poritidae</taxon>
        <taxon>Porites</taxon>
    </lineage>
</organism>